<reference evidence="2 3" key="1">
    <citation type="submission" date="2015-08" db="EMBL/GenBank/DDBJ databases">
        <title>Emmonsia species relationships and genome sequence.</title>
        <authorList>
            <person name="Cuomo C.A."/>
            <person name="Schwartz I.S."/>
            <person name="Kenyon C."/>
            <person name="De Hoog G.S."/>
            <person name="Govender N.P."/>
            <person name="Botha A."/>
            <person name="Moreno L."/>
            <person name="De Vries M."/>
            <person name="Munoz J.F."/>
            <person name="Stielow J.B."/>
        </authorList>
    </citation>
    <scope>NUCLEOTIDE SEQUENCE [LARGE SCALE GENOMIC DNA]</scope>
    <source>
        <strain evidence="2 3">EI222</strain>
    </source>
</reference>
<keyword evidence="3" id="KW-1185">Reference proteome</keyword>
<gene>
    <name evidence="2" type="ORF">ACJ73_02975</name>
</gene>
<accession>A0A1J9RDB0</accession>
<evidence type="ECO:0000313" key="3">
    <source>
        <dbReference type="Proteomes" id="UP000242791"/>
    </source>
</evidence>
<dbReference type="EMBL" id="LGTZ01000339">
    <property type="protein sequence ID" value="OJD25653.1"/>
    <property type="molecule type" value="Genomic_DNA"/>
</dbReference>
<comment type="caution">
    <text evidence="2">The sequence shown here is derived from an EMBL/GenBank/DDBJ whole genome shotgun (WGS) entry which is preliminary data.</text>
</comment>
<feature type="compositionally biased region" description="Polar residues" evidence="1">
    <location>
        <begin position="20"/>
        <end position="59"/>
    </location>
</feature>
<proteinExistence type="predicted"/>
<organism evidence="2 3">
    <name type="scientific">Blastomyces percursus</name>
    <dbReference type="NCBI Taxonomy" id="1658174"/>
    <lineage>
        <taxon>Eukaryota</taxon>
        <taxon>Fungi</taxon>
        <taxon>Dikarya</taxon>
        <taxon>Ascomycota</taxon>
        <taxon>Pezizomycotina</taxon>
        <taxon>Eurotiomycetes</taxon>
        <taxon>Eurotiomycetidae</taxon>
        <taxon>Onygenales</taxon>
        <taxon>Ajellomycetaceae</taxon>
        <taxon>Blastomyces</taxon>
    </lineage>
</organism>
<protein>
    <submittedName>
        <fullName evidence="2">Uncharacterized protein</fullName>
    </submittedName>
</protein>
<dbReference type="OrthoDB" id="10608904at2759"/>
<feature type="compositionally biased region" description="Low complexity" evidence="1">
    <location>
        <begin position="108"/>
        <end position="119"/>
    </location>
</feature>
<feature type="compositionally biased region" description="Basic and acidic residues" evidence="1">
    <location>
        <begin position="120"/>
        <end position="131"/>
    </location>
</feature>
<evidence type="ECO:0000256" key="1">
    <source>
        <dbReference type="SAM" id="MobiDB-lite"/>
    </source>
</evidence>
<name>A0A1J9RDB0_9EURO</name>
<feature type="region of interest" description="Disordered" evidence="1">
    <location>
        <begin position="1"/>
        <end position="64"/>
    </location>
</feature>
<sequence>MSSQNASEIVVNESPAEATGNPTGNDSSGESNLMKDTQSSSQSGQYNTNNSSNECSQSRRGLPEGVDIIYCPDRKEISGTNPESYAYTTAILSVHTFSDVQVGQRHPTITSSTSTATTACHDEATEEDKPQ</sequence>
<dbReference type="AlphaFoldDB" id="A0A1J9RDB0"/>
<dbReference type="VEuPathDB" id="FungiDB:ACJ73_02975"/>
<dbReference type="Proteomes" id="UP000242791">
    <property type="component" value="Unassembled WGS sequence"/>
</dbReference>
<feature type="region of interest" description="Disordered" evidence="1">
    <location>
        <begin position="105"/>
        <end position="131"/>
    </location>
</feature>
<evidence type="ECO:0000313" key="2">
    <source>
        <dbReference type="EMBL" id="OJD25653.1"/>
    </source>
</evidence>